<evidence type="ECO:0000256" key="7">
    <source>
        <dbReference type="ARBA" id="ARBA00038878"/>
    </source>
</evidence>
<evidence type="ECO:0000256" key="2">
    <source>
        <dbReference type="ARBA" id="ARBA00022630"/>
    </source>
</evidence>
<dbReference type="AlphaFoldDB" id="A0A2H3BPZ0"/>
<proteinExistence type="inferred from homology"/>
<reference evidence="11" key="1">
    <citation type="journal article" date="2017" name="Nat. Ecol. Evol.">
        <title>Genome expansion and lineage-specific genetic innovations in the forest pathogenic fungi Armillaria.</title>
        <authorList>
            <person name="Sipos G."/>
            <person name="Prasanna A.N."/>
            <person name="Walter M.C."/>
            <person name="O'Connor E."/>
            <person name="Balint B."/>
            <person name="Krizsan K."/>
            <person name="Kiss B."/>
            <person name="Hess J."/>
            <person name="Varga T."/>
            <person name="Slot J."/>
            <person name="Riley R."/>
            <person name="Boka B."/>
            <person name="Rigling D."/>
            <person name="Barry K."/>
            <person name="Lee J."/>
            <person name="Mihaltcheva S."/>
            <person name="LaButti K."/>
            <person name="Lipzen A."/>
            <person name="Waldron R."/>
            <person name="Moloney N.M."/>
            <person name="Sperisen C."/>
            <person name="Kredics L."/>
            <person name="Vagvoelgyi C."/>
            <person name="Patrignani A."/>
            <person name="Fitzpatrick D."/>
            <person name="Nagy I."/>
            <person name="Doyle S."/>
            <person name="Anderson J.B."/>
            <person name="Grigoriev I.V."/>
            <person name="Gueldener U."/>
            <person name="Muensterkoetter M."/>
            <person name="Nagy L.G."/>
        </authorList>
    </citation>
    <scope>NUCLEOTIDE SEQUENCE [LARGE SCALE GENOMIC DNA]</scope>
    <source>
        <strain evidence="11">28-4</strain>
    </source>
</reference>
<evidence type="ECO:0000259" key="9">
    <source>
        <dbReference type="Pfam" id="PF01266"/>
    </source>
</evidence>
<evidence type="ECO:0000256" key="4">
    <source>
        <dbReference type="ARBA" id="ARBA00023002"/>
    </source>
</evidence>
<keyword evidence="2" id="KW-0285">Flavoprotein</keyword>
<evidence type="ECO:0000256" key="1">
    <source>
        <dbReference type="ARBA" id="ARBA00001974"/>
    </source>
</evidence>
<keyword evidence="3" id="KW-0274">FAD</keyword>
<dbReference type="Proteomes" id="UP000218334">
    <property type="component" value="Unassembled WGS sequence"/>
</dbReference>
<dbReference type="Gene3D" id="3.30.9.10">
    <property type="entry name" value="D-Amino Acid Oxidase, subunit A, domain 2"/>
    <property type="match status" value="1"/>
</dbReference>
<gene>
    <name evidence="10" type="ORF">ARMSODRAFT_1002100</name>
</gene>
<evidence type="ECO:0000313" key="11">
    <source>
        <dbReference type="Proteomes" id="UP000218334"/>
    </source>
</evidence>
<evidence type="ECO:0000313" key="10">
    <source>
        <dbReference type="EMBL" id="PBK72961.1"/>
    </source>
</evidence>
<dbReference type="PANTHER" id="PTHR43104:SF4">
    <property type="entry name" value="L-2-HYDROXYGLUTARATE DEHYDROGENASE, MITOCHONDRIAL"/>
    <property type="match status" value="1"/>
</dbReference>
<comment type="catalytic activity">
    <reaction evidence="5">
        <text>(S)-2-hydroxyglutarate + A = 2-oxoglutarate + AH2</text>
        <dbReference type="Rhea" id="RHEA:21252"/>
        <dbReference type="ChEBI" id="CHEBI:13193"/>
        <dbReference type="ChEBI" id="CHEBI:16782"/>
        <dbReference type="ChEBI" id="CHEBI:16810"/>
        <dbReference type="ChEBI" id="CHEBI:17499"/>
        <dbReference type="EC" id="1.1.99.2"/>
    </reaction>
</comment>
<evidence type="ECO:0000256" key="8">
    <source>
        <dbReference type="ARBA" id="ARBA00041137"/>
    </source>
</evidence>
<keyword evidence="4" id="KW-0560">Oxidoreductase</keyword>
<dbReference type="SUPFAM" id="SSF51905">
    <property type="entry name" value="FAD/NAD(P)-binding domain"/>
    <property type="match status" value="1"/>
</dbReference>
<dbReference type="EMBL" id="KZ293421">
    <property type="protein sequence ID" value="PBK72961.1"/>
    <property type="molecule type" value="Genomic_DNA"/>
</dbReference>
<comment type="cofactor">
    <cofactor evidence="1">
        <name>FAD</name>
        <dbReference type="ChEBI" id="CHEBI:57692"/>
    </cofactor>
</comment>
<comment type="similarity">
    <text evidence="6">Belongs to the L2HGDH family.</text>
</comment>
<dbReference type="GO" id="GO:0047545">
    <property type="term" value="F:(S)-2-hydroxyglutarate dehydrogenase activity"/>
    <property type="evidence" value="ECO:0007669"/>
    <property type="project" value="UniProtKB-EC"/>
</dbReference>
<dbReference type="InterPro" id="IPR006076">
    <property type="entry name" value="FAD-dep_OxRdtase"/>
</dbReference>
<dbReference type="Gene3D" id="3.50.50.60">
    <property type="entry name" value="FAD/NAD(P)-binding domain"/>
    <property type="match status" value="1"/>
</dbReference>
<evidence type="ECO:0000256" key="5">
    <source>
        <dbReference type="ARBA" id="ARBA00036066"/>
    </source>
</evidence>
<organism evidence="10 11">
    <name type="scientific">Armillaria solidipes</name>
    <dbReference type="NCBI Taxonomy" id="1076256"/>
    <lineage>
        <taxon>Eukaryota</taxon>
        <taxon>Fungi</taxon>
        <taxon>Dikarya</taxon>
        <taxon>Basidiomycota</taxon>
        <taxon>Agaricomycotina</taxon>
        <taxon>Agaricomycetes</taxon>
        <taxon>Agaricomycetidae</taxon>
        <taxon>Agaricales</taxon>
        <taxon>Marasmiineae</taxon>
        <taxon>Physalacriaceae</taxon>
        <taxon>Armillaria</taxon>
    </lineage>
</organism>
<dbReference type="PANTHER" id="PTHR43104">
    <property type="entry name" value="L-2-HYDROXYGLUTARATE DEHYDROGENASE, MITOCHONDRIAL"/>
    <property type="match status" value="1"/>
</dbReference>
<evidence type="ECO:0000256" key="6">
    <source>
        <dbReference type="ARBA" id="ARBA00037941"/>
    </source>
</evidence>
<name>A0A2H3BPZ0_9AGAR</name>
<dbReference type="EC" id="1.1.99.2" evidence="7"/>
<dbReference type="STRING" id="1076256.A0A2H3BPZ0"/>
<dbReference type="Pfam" id="PF01266">
    <property type="entry name" value="DAO"/>
    <property type="match status" value="1"/>
</dbReference>
<feature type="domain" description="FAD dependent oxidoreductase" evidence="9">
    <location>
        <begin position="27"/>
        <end position="413"/>
    </location>
</feature>
<evidence type="ECO:0000256" key="3">
    <source>
        <dbReference type="ARBA" id="ARBA00022827"/>
    </source>
</evidence>
<sequence length="418" mass="46058">MSSVRGLTAALNNHARFKFKLPEFSVDHLVVGGGVVGLAIARHLCRSFPSKTTYLVERHGHPGEETSSRNSEVIHSGLYYPPDSLKTRFCLRGRQLLYQYCSSHHIPHCKTGKIVVAHDDQLSYIENLHTKARSLKPPAYFHEHEPVLPTELISGDAARAMETNLSPDIAAALWCPETGIVDSHTLMESFESDITDSVYSTRILRVDPAENGWVVQTLTGDAQEPDSILARTLVNAAGLSAPFILNSILPLQQHIPMYFARGSYASYNGPGIAGISHLIYPCPETGPNAHAFHSLGTHLTIDLQGKVRFGPDLEWLSPSPEEEVDFWRQHLVPDGSRLTEMHNAVTRYLPEVSLRGMQTDYVGIRPKIASPSSGFQDFVIRSDGSAKNPMISLLGIESPGLTSCMALAEYVVEDLLKK</sequence>
<protein>
    <recommendedName>
        <fullName evidence="8">L-2-hydroxyglutarate dehydrogenase, mitochondrial</fullName>
        <ecNumber evidence="7">1.1.99.2</ecNumber>
    </recommendedName>
</protein>
<accession>A0A2H3BPZ0</accession>
<dbReference type="InterPro" id="IPR036188">
    <property type="entry name" value="FAD/NAD-bd_sf"/>
</dbReference>
<keyword evidence="11" id="KW-1185">Reference proteome</keyword>